<comment type="pathway">
    <text evidence="1 9">Carbohydrate metabolism; glyoxylate cycle; (S)-malate from isocitrate: step 2/2.</text>
</comment>
<evidence type="ECO:0000256" key="8">
    <source>
        <dbReference type="PIRSR" id="PIRSR001363-1"/>
    </source>
</evidence>
<dbReference type="NCBIfam" id="TIGR01344">
    <property type="entry name" value="malate_syn_A"/>
    <property type="match status" value="1"/>
</dbReference>
<dbReference type="GO" id="GO:0006099">
    <property type="term" value="P:tricarboxylic acid cycle"/>
    <property type="evidence" value="ECO:0007669"/>
    <property type="project" value="UniProtKB-KW"/>
</dbReference>
<evidence type="ECO:0000313" key="14">
    <source>
        <dbReference type="Proteomes" id="UP000247498"/>
    </source>
</evidence>
<reference evidence="13 14" key="1">
    <citation type="journal article" date="2018" name="Sci. Rep.">
        <title>Raphidocelis subcapitata (=Pseudokirchneriella subcapitata) provides an insight into genome evolution and environmental adaptations in the Sphaeropleales.</title>
        <authorList>
            <person name="Suzuki S."/>
            <person name="Yamaguchi H."/>
            <person name="Nakajima N."/>
            <person name="Kawachi M."/>
        </authorList>
    </citation>
    <scope>NUCLEOTIDE SEQUENCE [LARGE SCALE GENOMIC DNA]</scope>
    <source>
        <strain evidence="13 14">NIES-35</strain>
    </source>
</reference>
<evidence type="ECO:0000256" key="4">
    <source>
        <dbReference type="ARBA" id="ARBA00022435"/>
    </source>
</evidence>
<feature type="domain" description="Malate synthase N-terminal" evidence="11">
    <location>
        <begin position="12"/>
        <end position="66"/>
    </location>
</feature>
<dbReference type="Pfam" id="PF20656">
    <property type="entry name" value="MS_N"/>
    <property type="match status" value="1"/>
</dbReference>
<evidence type="ECO:0000256" key="9">
    <source>
        <dbReference type="RuleBase" id="RU000555"/>
    </source>
</evidence>
<dbReference type="InterPro" id="IPR011076">
    <property type="entry name" value="Malate_synth_sf"/>
</dbReference>
<evidence type="ECO:0000256" key="5">
    <source>
        <dbReference type="ARBA" id="ARBA00022532"/>
    </source>
</evidence>
<evidence type="ECO:0000256" key="6">
    <source>
        <dbReference type="ARBA" id="ARBA00022679"/>
    </source>
</evidence>
<dbReference type="GO" id="GO:0006097">
    <property type="term" value="P:glyoxylate cycle"/>
    <property type="evidence" value="ECO:0007669"/>
    <property type="project" value="UniProtKB-UniPathway"/>
</dbReference>
<sequence>MAIPGVQILAPPVSEHQAAVIDEPAQRFVATLQRAFNARRLELLQRRADRQIEIDAGRLPDFLPETRGVRDDPAWRGAPPAPGLADRRVEITGPVDRKMVINALNSGASTYMADFEDSTAPTWANCLDGQVNIRDALLRTIEYDAPNGKRYRLRPAGELATLLVRPRGWHMEEKHFLVDGAPCSASLFDFGLFFFNSARASIAAGQGPYFYLPKMESHLEARLWNDAFNLAQDTLGIPRGTVRATCLIETLLASFEMEEIIFELREHSAGLNCGRWDYIFSFIKKLRNHPDKLLPGRGDVTMTSPFMDAYVRLLIKTCHKRGVHAMGGMAASIPIRHDPAANEAALAKVRADKLREVRAGHDGTWVAHPDLVKVALEVFDEHMPGANQLFVRRDDVTVTAADLLSTEGLAEGFGEADLRLNMNIALAYMESWLRGVGCVPIHNLMEDAATAEISRSQLWQWARHGAATREGRRVTAAWAVELLGEETDKFRAAMGEEKFAASKFELARKLLSGTIQGKEYSDFLTTLCYDHILSIPERP</sequence>
<dbReference type="InterPro" id="IPR001465">
    <property type="entry name" value="Malate_synthase_TIM"/>
</dbReference>
<comment type="similarity">
    <text evidence="2 9">Belongs to the malate synthase family.</text>
</comment>
<feature type="domain" description="Malate synthase TIM barrel" evidence="10">
    <location>
        <begin position="161"/>
        <end position="405"/>
    </location>
</feature>
<evidence type="ECO:0000259" key="11">
    <source>
        <dbReference type="Pfam" id="PF20656"/>
    </source>
</evidence>
<evidence type="ECO:0000256" key="3">
    <source>
        <dbReference type="ARBA" id="ARBA00012636"/>
    </source>
</evidence>
<keyword evidence="14" id="KW-1185">Reference proteome</keyword>
<organism evidence="13 14">
    <name type="scientific">Raphidocelis subcapitata</name>
    <dbReference type="NCBI Taxonomy" id="307507"/>
    <lineage>
        <taxon>Eukaryota</taxon>
        <taxon>Viridiplantae</taxon>
        <taxon>Chlorophyta</taxon>
        <taxon>core chlorophytes</taxon>
        <taxon>Chlorophyceae</taxon>
        <taxon>CS clade</taxon>
        <taxon>Sphaeropleales</taxon>
        <taxon>Selenastraceae</taxon>
        <taxon>Raphidocelis</taxon>
    </lineage>
</organism>
<evidence type="ECO:0000259" key="12">
    <source>
        <dbReference type="Pfam" id="PF20659"/>
    </source>
</evidence>
<dbReference type="FunFam" id="3.20.20.360:FF:000001">
    <property type="entry name" value="Malate synthase"/>
    <property type="match status" value="1"/>
</dbReference>
<evidence type="ECO:0000256" key="1">
    <source>
        <dbReference type="ARBA" id="ARBA00004757"/>
    </source>
</evidence>
<dbReference type="Gene3D" id="1.20.1220.12">
    <property type="entry name" value="Malate synthase, domain III"/>
    <property type="match status" value="1"/>
</dbReference>
<dbReference type="InterPro" id="IPR019830">
    <property type="entry name" value="Malate_synthase_CS"/>
</dbReference>
<dbReference type="EC" id="2.3.3.9" evidence="3 9"/>
<comment type="catalytic activity">
    <reaction evidence="7 9">
        <text>glyoxylate + acetyl-CoA + H2O = (S)-malate + CoA + H(+)</text>
        <dbReference type="Rhea" id="RHEA:18181"/>
        <dbReference type="ChEBI" id="CHEBI:15377"/>
        <dbReference type="ChEBI" id="CHEBI:15378"/>
        <dbReference type="ChEBI" id="CHEBI:15589"/>
        <dbReference type="ChEBI" id="CHEBI:36655"/>
        <dbReference type="ChEBI" id="CHEBI:57287"/>
        <dbReference type="ChEBI" id="CHEBI:57288"/>
        <dbReference type="EC" id="2.3.3.9"/>
    </reaction>
</comment>
<dbReference type="Pfam" id="PF20659">
    <property type="entry name" value="MS_C"/>
    <property type="match status" value="1"/>
</dbReference>
<feature type="active site" description="Proton donor" evidence="8">
    <location>
        <position position="447"/>
    </location>
</feature>
<dbReference type="CDD" id="cd00727">
    <property type="entry name" value="malate_synt_A"/>
    <property type="match status" value="1"/>
</dbReference>
<dbReference type="FunCoup" id="A0A2V0NW41">
    <property type="interactions" value="148"/>
</dbReference>
<dbReference type="InParanoid" id="A0A2V0NW41"/>
<dbReference type="PANTHER" id="PTHR42902:SF1">
    <property type="entry name" value="MALATE SYNTHASE 1-RELATED"/>
    <property type="match status" value="1"/>
</dbReference>
<dbReference type="PIRSF" id="PIRSF001363">
    <property type="entry name" value="Malate_synth"/>
    <property type="match status" value="1"/>
</dbReference>
<feature type="domain" description="Malate synthase C-terminal" evidence="12">
    <location>
        <begin position="415"/>
        <end position="532"/>
    </location>
</feature>
<dbReference type="UniPathway" id="UPA00703">
    <property type="reaction ID" value="UER00720"/>
</dbReference>
<dbReference type="Pfam" id="PF01274">
    <property type="entry name" value="MS_TIM-barrel"/>
    <property type="match status" value="1"/>
</dbReference>
<dbReference type="STRING" id="307507.A0A2V0NW41"/>
<gene>
    <name evidence="13" type="ORF">Rsub_04959</name>
</gene>
<keyword evidence="4 9" id="KW-0329">Glyoxylate bypass</keyword>
<dbReference type="GO" id="GO:0005737">
    <property type="term" value="C:cytoplasm"/>
    <property type="evidence" value="ECO:0007669"/>
    <property type="project" value="TreeGrafter"/>
</dbReference>
<evidence type="ECO:0000256" key="2">
    <source>
        <dbReference type="ARBA" id="ARBA00006394"/>
    </source>
</evidence>
<dbReference type="Gene3D" id="3.20.20.360">
    <property type="entry name" value="Malate synthase, domain 3"/>
    <property type="match status" value="1"/>
</dbReference>
<name>A0A2V0NW41_9CHLO</name>
<dbReference type="SUPFAM" id="SSF51645">
    <property type="entry name" value="Malate synthase G"/>
    <property type="match status" value="1"/>
</dbReference>
<dbReference type="InterPro" id="IPR048355">
    <property type="entry name" value="MS_C"/>
</dbReference>
<evidence type="ECO:0000259" key="10">
    <source>
        <dbReference type="Pfam" id="PF01274"/>
    </source>
</evidence>
<dbReference type="FunFam" id="1.20.1220.12:FF:000001">
    <property type="entry name" value="Malate synthase"/>
    <property type="match status" value="1"/>
</dbReference>
<feature type="active site" description="Proton acceptor" evidence="8">
    <location>
        <position position="165"/>
    </location>
</feature>
<keyword evidence="6 9" id="KW-0808">Transferase</keyword>
<evidence type="ECO:0000313" key="13">
    <source>
        <dbReference type="EMBL" id="GBF91854.1"/>
    </source>
</evidence>
<protein>
    <recommendedName>
        <fullName evidence="3 9">Malate synthase</fullName>
        <ecNumber evidence="3 9">2.3.3.9</ecNumber>
    </recommendedName>
</protein>
<dbReference type="InterPro" id="IPR048356">
    <property type="entry name" value="MS_N"/>
</dbReference>
<dbReference type="InterPro" id="IPR006252">
    <property type="entry name" value="Malate_synthA"/>
</dbReference>
<accession>A0A2V0NW41</accession>
<comment type="caution">
    <text evidence="13">The sequence shown here is derived from an EMBL/GenBank/DDBJ whole genome shotgun (WGS) entry which is preliminary data.</text>
</comment>
<dbReference type="Proteomes" id="UP000247498">
    <property type="component" value="Unassembled WGS sequence"/>
</dbReference>
<keyword evidence="5 9" id="KW-0816">Tricarboxylic acid cycle</keyword>
<dbReference type="InterPro" id="IPR044856">
    <property type="entry name" value="Malate_synth_C_sf"/>
</dbReference>
<evidence type="ECO:0000256" key="7">
    <source>
        <dbReference type="ARBA" id="ARBA00047918"/>
    </source>
</evidence>
<dbReference type="GO" id="GO:0004474">
    <property type="term" value="F:malate synthase activity"/>
    <property type="evidence" value="ECO:0007669"/>
    <property type="project" value="UniProtKB-EC"/>
</dbReference>
<dbReference type="PANTHER" id="PTHR42902">
    <property type="entry name" value="MALATE SYNTHASE"/>
    <property type="match status" value="1"/>
</dbReference>
<dbReference type="OrthoDB" id="504432at2759"/>
<dbReference type="EMBL" id="BDRX01000027">
    <property type="protein sequence ID" value="GBF91854.1"/>
    <property type="molecule type" value="Genomic_DNA"/>
</dbReference>
<dbReference type="AlphaFoldDB" id="A0A2V0NW41"/>
<dbReference type="InterPro" id="IPR046363">
    <property type="entry name" value="MS_N_TIM-barrel_dom"/>
</dbReference>
<dbReference type="PROSITE" id="PS00510">
    <property type="entry name" value="MALATE_SYNTHASE"/>
    <property type="match status" value="1"/>
</dbReference>
<proteinExistence type="inferred from homology"/>